<reference evidence="2" key="1">
    <citation type="submission" date="2021-02" db="EMBL/GenBank/DDBJ databases">
        <authorList>
            <person name="Nowell W R."/>
        </authorList>
    </citation>
    <scope>NUCLEOTIDE SEQUENCE</scope>
</reference>
<evidence type="ECO:0000256" key="1">
    <source>
        <dbReference type="SAM" id="SignalP"/>
    </source>
</evidence>
<dbReference type="AlphaFoldDB" id="A0A8S2EYI2"/>
<dbReference type="Proteomes" id="UP000682733">
    <property type="component" value="Unassembled WGS sequence"/>
</dbReference>
<evidence type="ECO:0000313" key="3">
    <source>
        <dbReference type="EMBL" id="CAF4158166.1"/>
    </source>
</evidence>
<protein>
    <submittedName>
        <fullName evidence="2">Uncharacterized protein</fullName>
    </submittedName>
</protein>
<dbReference type="Proteomes" id="UP000677228">
    <property type="component" value="Unassembled WGS sequence"/>
</dbReference>
<feature type="non-terminal residue" evidence="2">
    <location>
        <position position="134"/>
    </location>
</feature>
<feature type="signal peptide" evidence="1">
    <location>
        <begin position="1"/>
        <end position="21"/>
    </location>
</feature>
<sequence length="134" mass="15096">MMKAQVPVVIILLFFIGASITLKCYMGTDKQCLIVDSTSDHEDADLCEGNANKRCTCGRFKLKCTADDAGCTDEERYKKTEKWAYTLGTKDECQEMVRNGKSNGLKQITCCDKNLSYLYLAVLWTVIEKADRGR</sequence>
<accession>A0A8S2EYI2</accession>
<proteinExistence type="predicted"/>
<dbReference type="EMBL" id="CAJNOK010022387">
    <property type="protein sequence ID" value="CAF1347240.1"/>
    <property type="molecule type" value="Genomic_DNA"/>
</dbReference>
<gene>
    <name evidence="2" type="ORF">OVA965_LOCUS30626</name>
    <name evidence="3" type="ORF">TMI583_LOCUS31434</name>
</gene>
<organism evidence="2 4">
    <name type="scientific">Didymodactylos carnosus</name>
    <dbReference type="NCBI Taxonomy" id="1234261"/>
    <lineage>
        <taxon>Eukaryota</taxon>
        <taxon>Metazoa</taxon>
        <taxon>Spiralia</taxon>
        <taxon>Gnathifera</taxon>
        <taxon>Rotifera</taxon>
        <taxon>Eurotatoria</taxon>
        <taxon>Bdelloidea</taxon>
        <taxon>Philodinida</taxon>
        <taxon>Philodinidae</taxon>
        <taxon>Didymodactylos</taxon>
    </lineage>
</organism>
<evidence type="ECO:0000313" key="2">
    <source>
        <dbReference type="EMBL" id="CAF1347240.1"/>
    </source>
</evidence>
<comment type="caution">
    <text evidence="2">The sequence shown here is derived from an EMBL/GenBank/DDBJ whole genome shotgun (WGS) entry which is preliminary data.</text>
</comment>
<name>A0A8S2EYI2_9BILA</name>
<feature type="non-terminal residue" evidence="2">
    <location>
        <position position="1"/>
    </location>
</feature>
<evidence type="ECO:0000313" key="4">
    <source>
        <dbReference type="Proteomes" id="UP000677228"/>
    </source>
</evidence>
<keyword evidence="1" id="KW-0732">Signal</keyword>
<feature type="chain" id="PRO_5036273470" evidence="1">
    <location>
        <begin position="22"/>
        <end position="134"/>
    </location>
</feature>
<dbReference type="EMBL" id="CAJOBA010044022">
    <property type="protein sequence ID" value="CAF4158166.1"/>
    <property type="molecule type" value="Genomic_DNA"/>
</dbReference>